<evidence type="ECO:0000256" key="17">
    <source>
        <dbReference type="HAMAP-Rule" id="MF_03216"/>
    </source>
</evidence>
<feature type="topological domain" description="Lumenal" evidence="17">
    <location>
        <begin position="144"/>
        <end position="186"/>
    </location>
</feature>
<feature type="topological domain" description="Lumenal" evidence="17">
    <location>
        <begin position="60"/>
        <end position="71"/>
    </location>
</feature>
<feature type="transmembrane region" description="Helical" evidence="19">
    <location>
        <begin position="40"/>
        <end position="58"/>
    </location>
</feature>
<name>R9ANZ1_WALI9</name>
<comment type="function">
    <text evidence="17">Catalyzes the second two steps of the methylation pathway of phosphatidylcholine biosynthesis, the SAM-dependent methylation of phosphatidylmonomethylethanolamine (PMME) to phosphatidyldimethylethanolamine (PDME) and of PDME to phosphatidylcholine (PC).</text>
</comment>
<accession>R9ANZ1</accession>
<dbReference type="HAMAP" id="MF_03216">
    <property type="entry name" value="PLMT"/>
    <property type="match status" value="1"/>
</dbReference>
<dbReference type="OrthoDB" id="8300106at2759"/>
<comment type="pathway">
    <text evidence="1 17">Phospholipid metabolism; phosphatidylcholine biosynthesis.</text>
</comment>
<protein>
    <recommendedName>
        <fullName evidence="17">Phosphatidyl-N-methylethanolamine N-methyltransferase</fullName>
        <ecNumber evidence="17">2.1.1.71</ecNumber>
    </recommendedName>
    <alternativeName>
        <fullName evidence="17">Phospholipid methyltransferase</fullName>
        <shortName evidence="17">PLMT</shortName>
    </alternativeName>
</protein>
<evidence type="ECO:0000256" key="1">
    <source>
        <dbReference type="ARBA" id="ARBA00004969"/>
    </source>
</evidence>
<dbReference type="GO" id="GO:0000773">
    <property type="term" value="F:phosphatidyl-N-methylethanolamine N-methyltransferase activity"/>
    <property type="evidence" value="ECO:0007669"/>
    <property type="project" value="UniProtKB-UniRule"/>
</dbReference>
<comment type="similarity">
    <text evidence="17">Belongs to the class VI-like SAM-binding methyltransferase superfamily. PEMT/PEM2 methyltransferase family.</text>
</comment>
<dbReference type="PANTHER" id="PTHR15458:SF5">
    <property type="entry name" value="PHOSPHATIDYLETHANOLAMINE N-METHYLTRANSFERASE"/>
    <property type="match status" value="1"/>
</dbReference>
<feature type="binding site" evidence="17">
    <location>
        <begin position="127"/>
        <end position="129"/>
    </location>
    <ligand>
        <name>S-adenosyl-L-methionine</name>
        <dbReference type="ChEBI" id="CHEBI:59789"/>
    </ligand>
</feature>
<dbReference type="GeneID" id="20374923"/>
<evidence type="ECO:0000256" key="11">
    <source>
        <dbReference type="ARBA" id="ARBA00023128"/>
    </source>
</evidence>
<evidence type="ECO:0000313" key="21">
    <source>
        <dbReference type="Proteomes" id="UP000014064"/>
    </source>
</evidence>
<evidence type="ECO:0000256" key="8">
    <source>
        <dbReference type="ARBA" id="ARBA00022824"/>
    </source>
</evidence>
<dbReference type="UniPathway" id="UPA00753"/>
<keyword evidence="5 17" id="KW-0808">Transferase</keyword>
<proteinExistence type="inferred from homology"/>
<keyword evidence="7 17" id="KW-0812">Transmembrane</keyword>
<comment type="catalytic activity">
    <reaction evidence="16 17">
        <text>a 1,2-diacyl-sn-glycero-3-phospho-N-methylethanolamine + S-adenosyl-L-methionine = a 1,2-diacyl-sn-glycero-3-phospho-N,N-dimethylethanolamine + S-adenosyl-L-homocysteine + H(+)</text>
        <dbReference type="Rhea" id="RHEA:32735"/>
        <dbReference type="ChEBI" id="CHEBI:15378"/>
        <dbReference type="ChEBI" id="CHEBI:57856"/>
        <dbReference type="ChEBI" id="CHEBI:59789"/>
        <dbReference type="ChEBI" id="CHEBI:64572"/>
        <dbReference type="ChEBI" id="CHEBI:64573"/>
        <dbReference type="EC" id="2.1.1.71"/>
    </reaction>
</comment>
<evidence type="ECO:0000256" key="13">
    <source>
        <dbReference type="ARBA" id="ARBA00023209"/>
    </source>
</evidence>
<gene>
    <name evidence="20" type="ORF">J056_001971</name>
</gene>
<keyword evidence="3 17" id="KW-0444">Lipid biosynthesis</keyword>
<evidence type="ECO:0000256" key="7">
    <source>
        <dbReference type="ARBA" id="ARBA00022692"/>
    </source>
</evidence>
<feature type="transmembrane region" description="Helical" evidence="19">
    <location>
        <begin position="117"/>
        <end position="148"/>
    </location>
</feature>
<keyword evidence="14 17" id="KW-1208">Phospholipid metabolism</keyword>
<dbReference type="Proteomes" id="UP000014064">
    <property type="component" value="Unassembled WGS sequence"/>
</dbReference>
<feature type="transmembrane region" description="Helical" evidence="19">
    <location>
        <begin position="192"/>
        <end position="217"/>
    </location>
</feature>
<feature type="topological domain" description="Lumenal" evidence="17">
    <location>
        <begin position="1"/>
        <end position="38"/>
    </location>
</feature>
<dbReference type="PANTHER" id="PTHR15458">
    <property type="entry name" value="PHOSPHATIDYLETHANOLAMINE N-METHYLTRANSFERASE"/>
    <property type="match status" value="1"/>
</dbReference>
<dbReference type="EC" id="2.1.1.71" evidence="17"/>
<keyword evidence="11 17" id="KW-0496">Mitochondrion</keyword>
<evidence type="ECO:0000256" key="18">
    <source>
        <dbReference type="SAM" id="MobiDB-lite"/>
    </source>
</evidence>
<keyword evidence="10 17" id="KW-0443">Lipid metabolism</keyword>
<feature type="topological domain" description="Cytoplasmic" evidence="17">
    <location>
        <begin position="208"/>
        <end position="258"/>
    </location>
</feature>
<dbReference type="InterPro" id="IPR024960">
    <property type="entry name" value="PEMT/MFAP"/>
</dbReference>
<reference evidence="21" key="1">
    <citation type="journal article" date="2013" name="BMC Genomics">
        <title>Genome and transcriptome sequencing of the halophilic fungus Wallemia ichthyophaga: haloadaptations present and absent.</title>
        <authorList>
            <person name="Zajc J."/>
            <person name="Liu Y."/>
            <person name="Dai W."/>
            <person name="Yang Z."/>
            <person name="Hu J."/>
            <person name="Gostincar C."/>
            <person name="Gunde-Cimerman N."/>
        </authorList>
    </citation>
    <scope>NUCLEOTIDE SEQUENCE [LARGE SCALE GENOMIC DNA]</scope>
    <source>
        <strain evidence="21">EXF-994 / CBS 113033</strain>
    </source>
</reference>
<dbReference type="FunFam" id="1.20.120.1630:FF:000005">
    <property type="entry name" value="Phosphatidylethanolamine N-methyltransferase"/>
    <property type="match status" value="1"/>
</dbReference>
<dbReference type="GO" id="GO:0032259">
    <property type="term" value="P:methylation"/>
    <property type="evidence" value="ECO:0007669"/>
    <property type="project" value="UniProtKB-KW"/>
</dbReference>
<keyword evidence="13 17" id="KW-0594">Phospholipid biosynthesis</keyword>
<keyword evidence="6 17" id="KW-0949">S-adenosyl-L-methionine</keyword>
<keyword evidence="21" id="KW-1185">Reference proteome</keyword>
<evidence type="ECO:0000313" key="20">
    <source>
        <dbReference type="EMBL" id="EOR03893.1"/>
    </source>
</evidence>
<dbReference type="OMA" id="PTFWNIA"/>
<feature type="intramembrane region" description="Helical" evidence="17">
    <location>
        <begin position="39"/>
        <end position="59"/>
    </location>
</feature>
<evidence type="ECO:0000256" key="2">
    <source>
        <dbReference type="ARBA" id="ARBA00005189"/>
    </source>
</evidence>
<evidence type="ECO:0000256" key="14">
    <source>
        <dbReference type="ARBA" id="ARBA00023264"/>
    </source>
</evidence>
<evidence type="ECO:0000256" key="4">
    <source>
        <dbReference type="ARBA" id="ARBA00022603"/>
    </source>
</evidence>
<evidence type="ECO:0000256" key="10">
    <source>
        <dbReference type="ARBA" id="ARBA00023098"/>
    </source>
</evidence>
<evidence type="ECO:0000256" key="3">
    <source>
        <dbReference type="ARBA" id="ARBA00022516"/>
    </source>
</evidence>
<evidence type="ECO:0000256" key="9">
    <source>
        <dbReference type="ARBA" id="ARBA00022989"/>
    </source>
</evidence>
<comment type="subcellular location">
    <subcellularLocation>
        <location evidence="17">Endoplasmic reticulum membrane</location>
        <topology evidence="17">Multi-pass membrane protein</topology>
    </subcellularLocation>
    <subcellularLocation>
        <location evidence="17">Mitochondrion membrane</location>
        <topology evidence="17">Multi-pass membrane protein</topology>
    </subcellularLocation>
</comment>
<dbReference type="PROSITE" id="PS51599">
    <property type="entry name" value="SAM_PEMT_PEM2"/>
    <property type="match status" value="1"/>
</dbReference>
<dbReference type="GO" id="GO:0031966">
    <property type="term" value="C:mitochondrial membrane"/>
    <property type="evidence" value="ECO:0007669"/>
    <property type="project" value="UniProtKB-SubCell"/>
</dbReference>
<comment type="pathway">
    <text evidence="2">Lipid metabolism.</text>
</comment>
<dbReference type="GO" id="GO:0006656">
    <property type="term" value="P:phosphatidylcholine biosynthetic process"/>
    <property type="evidence" value="ECO:0007669"/>
    <property type="project" value="UniProtKB-UniRule"/>
</dbReference>
<dbReference type="GO" id="GO:0005789">
    <property type="term" value="C:endoplasmic reticulum membrane"/>
    <property type="evidence" value="ECO:0007669"/>
    <property type="project" value="UniProtKB-SubCell"/>
</dbReference>
<evidence type="ECO:0000256" key="12">
    <source>
        <dbReference type="ARBA" id="ARBA00023136"/>
    </source>
</evidence>
<dbReference type="InterPro" id="IPR007318">
    <property type="entry name" value="Phopholipid_MeTrfase"/>
</dbReference>
<sequence length="258" mass="28869">MSAKQHPFLRGLSELLPYPSALQSVPHNQPETWFDLKQPSLWIIIGSIIFNPLFWNIVARQEYHNKLLTKLAGGRPYLGCYLLAFTIFSLGILRDHLFQQALAAQPNLVPHPDYPTAHIVLAFVLFFTGQLLVITSMFALGVTGTYLGDYFGILMSHRVTTFPFNVVEDPMYIGSTLCFLGTSLWFRSPAGLAISLFVFIVYQVALSFEGPFTAMIYTAKDKKSEKAPTIAAAEPSEPSQNSSPAYRTRSRARKVIDE</sequence>
<keyword evidence="9 17" id="KW-1133">Transmembrane helix</keyword>
<dbReference type="KEGG" id="wic:J056_001971"/>
<evidence type="ECO:0000256" key="5">
    <source>
        <dbReference type="ARBA" id="ARBA00022679"/>
    </source>
</evidence>
<feature type="region of interest" description="Disordered" evidence="18">
    <location>
        <begin position="227"/>
        <end position="258"/>
    </location>
</feature>
<dbReference type="eggNOG" id="KOG4142">
    <property type="taxonomic scope" value="Eukaryota"/>
</dbReference>
<comment type="caution">
    <text evidence="17">Lacks conserved residue(s) required for the propagation of feature annotation.</text>
</comment>
<keyword evidence="12 17" id="KW-0472">Membrane</keyword>
<evidence type="ECO:0000256" key="16">
    <source>
        <dbReference type="ARBA" id="ARBA00052459"/>
    </source>
</evidence>
<dbReference type="RefSeq" id="XP_009266110.1">
    <property type="nucleotide sequence ID" value="XM_009267835.1"/>
</dbReference>
<dbReference type="EMBL" id="KE007225">
    <property type="protein sequence ID" value="EOR03893.1"/>
    <property type="molecule type" value="Genomic_DNA"/>
</dbReference>
<dbReference type="STRING" id="1299270.R9ANZ1"/>
<keyword evidence="4 17" id="KW-0489">Methyltransferase</keyword>
<evidence type="ECO:0000256" key="6">
    <source>
        <dbReference type="ARBA" id="ARBA00022691"/>
    </source>
</evidence>
<feature type="transmembrane region" description="Helical" evidence="19">
    <location>
        <begin position="78"/>
        <end position="97"/>
    </location>
</feature>
<organism evidence="20 21">
    <name type="scientific">Wallemia ichthyophaga (strain EXF-994 / CBS 113033)</name>
    <dbReference type="NCBI Taxonomy" id="1299270"/>
    <lineage>
        <taxon>Eukaryota</taxon>
        <taxon>Fungi</taxon>
        <taxon>Dikarya</taxon>
        <taxon>Basidiomycota</taxon>
        <taxon>Wallemiomycotina</taxon>
        <taxon>Wallemiomycetes</taxon>
        <taxon>Wallemiales</taxon>
        <taxon>Wallemiaceae</taxon>
        <taxon>Wallemia</taxon>
    </lineage>
</organism>
<dbReference type="Pfam" id="PF04191">
    <property type="entry name" value="PEMT"/>
    <property type="match status" value="1"/>
</dbReference>
<dbReference type="HOGENOM" id="CLU_086119_0_0_1"/>
<evidence type="ECO:0000256" key="15">
    <source>
        <dbReference type="ARBA" id="ARBA00051252"/>
    </source>
</evidence>
<feature type="compositionally biased region" description="Basic residues" evidence="18">
    <location>
        <begin position="248"/>
        <end position="258"/>
    </location>
</feature>
<keyword evidence="8 17" id="KW-0256">Endoplasmic reticulum</keyword>
<dbReference type="AlphaFoldDB" id="R9ANZ1"/>
<evidence type="ECO:0000256" key="19">
    <source>
        <dbReference type="SAM" id="Phobius"/>
    </source>
</evidence>
<feature type="binding site" evidence="17">
    <location>
        <begin position="209"/>
        <end position="210"/>
    </location>
    <ligand>
        <name>S-adenosyl-L-methionine</name>
        <dbReference type="ChEBI" id="CHEBI:59789"/>
    </ligand>
</feature>
<dbReference type="Gene3D" id="1.20.120.1630">
    <property type="match status" value="1"/>
</dbReference>
<comment type="catalytic activity">
    <reaction evidence="15">
        <text>a 1,2-diacyl-sn-glycero-3-phospho-N,N-dimethylethanolamine + S-adenosyl-L-methionine = a 1,2-diacyl-sn-glycero-3-phosphocholine + S-adenosyl-L-homocysteine + H(+)</text>
        <dbReference type="Rhea" id="RHEA:32739"/>
        <dbReference type="ChEBI" id="CHEBI:15378"/>
        <dbReference type="ChEBI" id="CHEBI:57643"/>
        <dbReference type="ChEBI" id="CHEBI:57856"/>
        <dbReference type="ChEBI" id="CHEBI:59789"/>
        <dbReference type="ChEBI" id="CHEBI:64572"/>
        <dbReference type="EC" id="2.1.1.71"/>
    </reaction>
</comment>